<dbReference type="RefSeq" id="WP_093070220.1">
    <property type="nucleotide sequence ID" value="NZ_FNQP01000026.1"/>
</dbReference>
<dbReference type="AlphaFoldDB" id="A0A1H4G0D7"/>
<evidence type="ECO:0000313" key="2">
    <source>
        <dbReference type="EMBL" id="SEB02801.1"/>
    </source>
</evidence>
<reference evidence="2 3" key="1">
    <citation type="submission" date="2016-10" db="EMBL/GenBank/DDBJ databases">
        <authorList>
            <person name="de Groot N.N."/>
        </authorList>
    </citation>
    <scope>NUCLEOTIDE SEQUENCE [LARGE SCALE GENOMIC DNA]</scope>
    <source>
        <strain evidence="2 3">DSM 21228</strain>
    </source>
</reference>
<protein>
    <submittedName>
        <fullName evidence="2">Uncharacterized protein</fullName>
    </submittedName>
</protein>
<name>A0A1H4G0D7_9GAMM</name>
<accession>A0A1H4G0D7</accession>
<dbReference type="EMBL" id="FNQP01000026">
    <property type="protein sequence ID" value="SEB02801.1"/>
    <property type="molecule type" value="Genomic_DNA"/>
</dbReference>
<keyword evidence="1" id="KW-0175">Coiled coil</keyword>
<evidence type="ECO:0000313" key="3">
    <source>
        <dbReference type="Proteomes" id="UP000199397"/>
    </source>
</evidence>
<dbReference type="STRING" id="525918.SAMN05660964_03198"/>
<gene>
    <name evidence="2" type="ORF">SAMN05660964_03198</name>
</gene>
<dbReference type="OrthoDB" id="161861at2"/>
<sequence>MISNELGKVLHDKATRGMTLSAEEQVQLQTWYDEQDAEEAAMYAAVPEVTGVARLQAQIDATLTQLMSMTRRIQEVMLENKALRQEIEGLRSQLIASIPLQKAV</sequence>
<organism evidence="2 3">
    <name type="scientific">Thiothrix caldifontis</name>
    <dbReference type="NCBI Taxonomy" id="525918"/>
    <lineage>
        <taxon>Bacteria</taxon>
        <taxon>Pseudomonadati</taxon>
        <taxon>Pseudomonadota</taxon>
        <taxon>Gammaproteobacteria</taxon>
        <taxon>Thiotrichales</taxon>
        <taxon>Thiotrichaceae</taxon>
        <taxon>Thiothrix</taxon>
    </lineage>
</organism>
<dbReference type="Proteomes" id="UP000199397">
    <property type="component" value="Unassembled WGS sequence"/>
</dbReference>
<proteinExistence type="predicted"/>
<feature type="coiled-coil region" evidence="1">
    <location>
        <begin position="52"/>
        <end position="93"/>
    </location>
</feature>
<keyword evidence="3" id="KW-1185">Reference proteome</keyword>
<evidence type="ECO:0000256" key="1">
    <source>
        <dbReference type="SAM" id="Coils"/>
    </source>
</evidence>